<feature type="transmembrane region" description="Helical" evidence="8">
    <location>
        <begin position="183"/>
        <end position="203"/>
    </location>
</feature>
<dbReference type="RefSeq" id="WP_092871406.1">
    <property type="nucleotide sequence ID" value="NZ_FOJY01000006.1"/>
</dbReference>
<keyword evidence="3" id="KW-0813">Transport</keyword>
<comment type="subcellular location">
    <subcellularLocation>
        <location evidence="1">Cell membrane</location>
        <topology evidence="1">Multi-pass membrane protein</topology>
    </subcellularLocation>
</comment>
<organism evidence="9 10">
    <name type="scientific">Acetitomaculum ruminis DSM 5522</name>
    <dbReference type="NCBI Taxonomy" id="1120918"/>
    <lineage>
        <taxon>Bacteria</taxon>
        <taxon>Bacillati</taxon>
        <taxon>Bacillota</taxon>
        <taxon>Clostridia</taxon>
        <taxon>Lachnospirales</taxon>
        <taxon>Lachnospiraceae</taxon>
        <taxon>Acetitomaculum</taxon>
    </lineage>
</organism>
<evidence type="ECO:0000256" key="4">
    <source>
        <dbReference type="ARBA" id="ARBA00022475"/>
    </source>
</evidence>
<evidence type="ECO:0000313" key="10">
    <source>
        <dbReference type="Proteomes" id="UP000198838"/>
    </source>
</evidence>
<feature type="transmembrane region" description="Helical" evidence="8">
    <location>
        <begin position="209"/>
        <end position="230"/>
    </location>
</feature>
<dbReference type="Pfam" id="PF03591">
    <property type="entry name" value="AzlC"/>
    <property type="match status" value="1"/>
</dbReference>
<proteinExistence type="inferred from homology"/>
<sequence length="245" mass="26474">MSTFENIKEGSRDGIPICLGYLAVSFAFGIQATRSGLTIFQAVLMSLTNVTSAGQFSSLDMIASHATYFEVAMVQLVINMRYLLMSCSLSQKLSPKISLTKRLGISYGVTDEIFGVSVLRKGELKPSYSMGLIIISVFGWVLGTFLGGISGEIMPQKLISALGMAIYGMFIAIIIPESKESKPVLLVVLSAMLLSVLFTYMPVLKLVSSGFRIIIITVVISALAAFLFPIPVSDDEKDKANTKNS</sequence>
<evidence type="ECO:0000313" key="9">
    <source>
        <dbReference type="EMBL" id="SFA97656.1"/>
    </source>
</evidence>
<dbReference type="PANTHER" id="PTHR34979:SF1">
    <property type="entry name" value="INNER MEMBRANE PROTEIN YGAZ"/>
    <property type="match status" value="1"/>
</dbReference>
<dbReference type="Proteomes" id="UP000198838">
    <property type="component" value="Unassembled WGS sequence"/>
</dbReference>
<protein>
    <submittedName>
        <fullName evidence="9">Predicted branched-chain amino acid permease (Azaleucine resistance)</fullName>
    </submittedName>
</protein>
<comment type="similarity">
    <text evidence="2">Belongs to the AzlC family.</text>
</comment>
<dbReference type="STRING" id="1120918.SAMN05216249_10638"/>
<dbReference type="InterPro" id="IPR011606">
    <property type="entry name" value="Brnchd-chn_aa_trnsp_permease"/>
</dbReference>
<evidence type="ECO:0000256" key="2">
    <source>
        <dbReference type="ARBA" id="ARBA00010735"/>
    </source>
</evidence>
<evidence type="ECO:0000256" key="5">
    <source>
        <dbReference type="ARBA" id="ARBA00022692"/>
    </source>
</evidence>
<accession>A0A1I0XB60</accession>
<keyword evidence="6 8" id="KW-1133">Transmembrane helix</keyword>
<evidence type="ECO:0000256" key="8">
    <source>
        <dbReference type="SAM" id="Phobius"/>
    </source>
</evidence>
<gene>
    <name evidence="9" type="ORF">SAMN05216249_10638</name>
</gene>
<dbReference type="PANTHER" id="PTHR34979">
    <property type="entry name" value="INNER MEMBRANE PROTEIN YGAZ"/>
    <property type="match status" value="1"/>
</dbReference>
<keyword evidence="10" id="KW-1185">Reference proteome</keyword>
<evidence type="ECO:0000256" key="1">
    <source>
        <dbReference type="ARBA" id="ARBA00004651"/>
    </source>
</evidence>
<name>A0A1I0XB60_9FIRM</name>
<dbReference type="OrthoDB" id="3177005at2"/>
<dbReference type="AlphaFoldDB" id="A0A1I0XB60"/>
<dbReference type="EMBL" id="FOJY01000006">
    <property type="protein sequence ID" value="SFA97656.1"/>
    <property type="molecule type" value="Genomic_DNA"/>
</dbReference>
<reference evidence="9 10" key="1">
    <citation type="submission" date="2016-10" db="EMBL/GenBank/DDBJ databases">
        <authorList>
            <person name="de Groot N.N."/>
        </authorList>
    </citation>
    <scope>NUCLEOTIDE SEQUENCE [LARGE SCALE GENOMIC DNA]</scope>
    <source>
        <strain evidence="9 10">DSM 5522</strain>
    </source>
</reference>
<keyword evidence="7 8" id="KW-0472">Membrane</keyword>
<keyword evidence="4" id="KW-1003">Cell membrane</keyword>
<evidence type="ECO:0000256" key="3">
    <source>
        <dbReference type="ARBA" id="ARBA00022448"/>
    </source>
</evidence>
<dbReference type="GO" id="GO:1903785">
    <property type="term" value="P:L-valine transmembrane transport"/>
    <property type="evidence" value="ECO:0007669"/>
    <property type="project" value="TreeGrafter"/>
</dbReference>
<evidence type="ECO:0000256" key="6">
    <source>
        <dbReference type="ARBA" id="ARBA00022989"/>
    </source>
</evidence>
<evidence type="ECO:0000256" key="7">
    <source>
        <dbReference type="ARBA" id="ARBA00023136"/>
    </source>
</evidence>
<feature type="transmembrane region" description="Helical" evidence="8">
    <location>
        <begin position="128"/>
        <end position="146"/>
    </location>
</feature>
<keyword evidence="5 8" id="KW-0812">Transmembrane</keyword>
<dbReference type="GO" id="GO:0005886">
    <property type="term" value="C:plasma membrane"/>
    <property type="evidence" value="ECO:0007669"/>
    <property type="project" value="UniProtKB-SubCell"/>
</dbReference>
<feature type="transmembrane region" description="Helical" evidence="8">
    <location>
        <begin position="158"/>
        <end position="176"/>
    </location>
</feature>